<dbReference type="Gramene" id="OE9A064568T1">
    <property type="protein sequence ID" value="OE9A064568C1"/>
    <property type="gene ID" value="OE9A064568"/>
</dbReference>
<evidence type="ECO:0000313" key="2">
    <source>
        <dbReference type="Proteomes" id="UP000594638"/>
    </source>
</evidence>
<gene>
    <name evidence="1" type="ORF">OLEA9_A064568</name>
</gene>
<dbReference type="PANTHER" id="PTHR44743:SF10">
    <property type="entry name" value="J DOMAIN-CONTAINING PROTEIN"/>
    <property type="match status" value="1"/>
</dbReference>
<accession>A0A8S0V2R2</accession>
<reference evidence="1 2" key="1">
    <citation type="submission" date="2019-12" db="EMBL/GenBank/DDBJ databases">
        <authorList>
            <person name="Alioto T."/>
            <person name="Alioto T."/>
            <person name="Gomez Garrido J."/>
        </authorList>
    </citation>
    <scope>NUCLEOTIDE SEQUENCE [LARGE SCALE GENOMIC DNA]</scope>
</reference>
<name>A0A8S0V2R2_OLEEU</name>
<keyword evidence="2" id="KW-1185">Reference proteome</keyword>
<organism evidence="1 2">
    <name type="scientific">Olea europaea subsp. europaea</name>
    <dbReference type="NCBI Taxonomy" id="158383"/>
    <lineage>
        <taxon>Eukaryota</taxon>
        <taxon>Viridiplantae</taxon>
        <taxon>Streptophyta</taxon>
        <taxon>Embryophyta</taxon>
        <taxon>Tracheophyta</taxon>
        <taxon>Spermatophyta</taxon>
        <taxon>Magnoliopsida</taxon>
        <taxon>eudicotyledons</taxon>
        <taxon>Gunneridae</taxon>
        <taxon>Pentapetalae</taxon>
        <taxon>asterids</taxon>
        <taxon>lamiids</taxon>
        <taxon>Lamiales</taxon>
        <taxon>Oleaceae</taxon>
        <taxon>Oleeae</taxon>
        <taxon>Olea</taxon>
    </lineage>
</organism>
<dbReference type="Proteomes" id="UP000594638">
    <property type="component" value="Unassembled WGS sequence"/>
</dbReference>
<comment type="caution">
    <text evidence="1">The sequence shown here is derived from an EMBL/GenBank/DDBJ whole genome shotgun (WGS) entry which is preliminary data.</text>
</comment>
<proteinExistence type="predicted"/>
<evidence type="ECO:0000313" key="1">
    <source>
        <dbReference type="EMBL" id="CAA3023598.1"/>
    </source>
</evidence>
<sequence>MQWSTPRSRGEDALEFTRKVGEIFVFAEYEEALHIHEAIGHEEDVVWLKTMLSDHSKRTMYDAGVYDPDENEDMLILSCVQGFADFLEEMMPLMNDVRKEVWI</sequence>
<dbReference type="OrthoDB" id="10250354at2759"/>
<protein>
    <submittedName>
        <fullName evidence="1">DnaJ homolog subfamily B member 8-like isoform X2</fullName>
    </submittedName>
</protein>
<dbReference type="PANTHER" id="PTHR44743">
    <property type="entry name" value="PUTATIVE, EXPRESSED-RELATED"/>
    <property type="match status" value="1"/>
</dbReference>
<dbReference type="AlphaFoldDB" id="A0A8S0V2R2"/>
<dbReference type="EMBL" id="CACTIH010009093">
    <property type="protein sequence ID" value="CAA3023598.1"/>
    <property type="molecule type" value="Genomic_DNA"/>
</dbReference>